<evidence type="ECO:0000256" key="5">
    <source>
        <dbReference type="ARBA" id="ARBA00022842"/>
    </source>
</evidence>
<dbReference type="NCBIfam" id="TIGR01662">
    <property type="entry name" value="HAD-SF-IIIA"/>
    <property type="match status" value="1"/>
</dbReference>
<dbReference type="PANTHER" id="PTHR46470:SF2">
    <property type="entry name" value="GLYCERALDEHYDE 3-PHOSPHATE PHOSPHATASE"/>
    <property type="match status" value="1"/>
</dbReference>
<keyword evidence="3" id="KW-0479">Metal-binding</keyword>
<protein>
    <submittedName>
        <fullName evidence="6">HAD family hydrolase</fullName>
    </submittedName>
</protein>
<evidence type="ECO:0000256" key="1">
    <source>
        <dbReference type="ARBA" id="ARBA00001946"/>
    </source>
</evidence>
<sequence length="231" mass="24870">MAGTDVSQGQGFRFLGVLVDLDNTLYDFGTAKEEACRQVVNAVGTGTVDDLIRAFLFSPYGVESPKAIQTFLTEKGITDPDVFILAINVYTKAKIESIKAYPGVYETLLKIHTAGLKIGAVTNASLEHATERLLHIQASDFLNCLVTPDSTGLKKPDPAMFLHAASILKIQPHQLCAVGDNLVNDIKPAKQAGMCTIHAEYGNRLPPEFSEGISADFSISSFSDILPILGL</sequence>
<evidence type="ECO:0000313" key="6">
    <source>
        <dbReference type="EMBL" id="QVV89434.1"/>
    </source>
</evidence>
<dbReference type="SFLD" id="SFLDG01129">
    <property type="entry name" value="C1.5:_HAD__Beta-PGM__Phosphata"/>
    <property type="match status" value="1"/>
</dbReference>
<dbReference type="Gene3D" id="1.10.150.520">
    <property type="match status" value="1"/>
</dbReference>
<dbReference type="KEGG" id="mrtj:KHC33_02580"/>
<proteinExistence type="inferred from homology"/>
<keyword evidence="7" id="KW-1185">Reference proteome</keyword>
<dbReference type="NCBIfam" id="TIGR01509">
    <property type="entry name" value="HAD-SF-IA-v3"/>
    <property type="match status" value="1"/>
</dbReference>
<dbReference type="InterPro" id="IPR023214">
    <property type="entry name" value="HAD_sf"/>
</dbReference>
<dbReference type="NCBIfam" id="TIGR01549">
    <property type="entry name" value="HAD-SF-IA-v1"/>
    <property type="match status" value="1"/>
</dbReference>
<dbReference type="Pfam" id="PF00702">
    <property type="entry name" value="Hydrolase"/>
    <property type="match status" value="1"/>
</dbReference>
<gene>
    <name evidence="6" type="ORF">KHC33_02580</name>
</gene>
<dbReference type="InterPro" id="IPR006439">
    <property type="entry name" value="HAD-SF_hydro_IA"/>
</dbReference>
<evidence type="ECO:0000256" key="2">
    <source>
        <dbReference type="ARBA" id="ARBA00007958"/>
    </source>
</evidence>
<dbReference type="InterPro" id="IPR006549">
    <property type="entry name" value="HAD-SF_hydro_IIIA"/>
</dbReference>
<dbReference type="GeneID" id="65096034"/>
<evidence type="ECO:0000256" key="3">
    <source>
        <dbReference type="ARBA" id="ARBA00022723"/>
    </source>
</evidence>
<dbReference type="RefSeq" id="WP_214420229.1">
    <property type="nucleotide sequence ID" value="NZ_CP075546.1"/>
</dbReference>
<dbReference type="Gene3D" id="3.40.50.1000">
    <property type="entry name" value="HAD superfamily/HAD-like"/>
    <property type="match status" value="1"/>
</dbReference>
<dbReference type="InterPro" id="IPR051400">
    <property type="entry name" value="HAD-like_hydrolase"/>
</dbReference>
<comment type="cofactor">
    <cofactor evidence="1">
        <name>Mg(2+)</name>
        <dbReference type="ChEBI" id="CHEBI:18420"/>
    </cofactor>
</comment>
<dbReference type="SFLD" id="SFLDS00003">
    <property type="entry name" value="Haloacid_Dehalogenase"/>
    <property type="match status" value="1"/>
</dbReference>
<dbReference type="Proteomes" id="UP000680656">
    <property type="component" value="Chromosome"/>
</dbReference>
<dbReference type="SUPFAM" id="SSF56784">
    <property type="entry name" value="HAD-like"/>
    <property type="match status" value="1"/>
</dbReference>
<evidence type="ECO:0000256" key="4">
    <source>
        <dbReference type="ARBA" id="ARBA00022801"/>
    </source>
</evidence>
<dbReference type="EMBL" id="CP075546">
    <property type="protein sequence ID" value="QVV89434.1"/>
    <property type="molecule type" value="Genomic_DNA"/>
</dbReference>
<organism evidence="6 7">
    <name type="scientific">Methanospirillum purgamenti</name>
    <dbReference type="NCBI Taxonomy" id="2834276"/>
    <lineage>
        <taxon>Archaea</taxon>
        <taxon>Methanobacteriati</taxon>
        <taxon>Methanobacteriota</taxon>
        <taxon>Stenosarchaea group</taxon>
        <taxon>Methanomicrobia</taxon>
        <taxon>Methanomicrobiales</taxon>
        <taxon>Methanospirillaceae</taxon>
        <taxon>Methanospirillum</taxon>
    </lineage>
</organism>
<dbReference type="GO" id="GO:0044281">
    <property type="term" value="P:small molecule metabolic process"/>
    <property type="evidence" value="ECO:0007669"/>
    <property type="project" value="UniProtKB-ARBA"/>
</dbReference>
<dbReference type="GO" id="GO:0016791">
    <property type="term" value="F:phosphatase activity"/>
    <property type="evidence" value="ECO:0007669"/>
    <property type="project" value="TreeGrafter"/>
</dbReference>
<keyword evidence="4 6" id="KW-0378">Hydrolase</keyword>
<dbReference type="GO" id="GO:0046872">
    <property type="term" value="F:metal ion binding"/>
    <property type="evidence" value="ECO:0007669"/>
    <property type="project" value="UniProtKB-KW"/>
</dbReference>
<dbReference type="AlphaFoldDB" id="A0A8E7B016"/>
<dbReference type="InterPro" id="IPR036412">
    <property type="entry name" value="HAD-like_sf"/>
</dbReference>
<keyword evidence="5" id="KW-0460">Magnesium</keyword>
<comment type="similarity">
    <text evidence="2">Belongs to the HAD-like hydrolase superfamily.</text>
</comment>
<accession>A0A8E7B016</accession>
<dbReference type="PANTHER" id="PTHR46470">
    <property type="entry name" value="N-ACYLNEURAMINATE-9-PHOSPHATASE"/>
    <property type="match status" value="1"/>
</dbReference>
<name>A0A8E7B016_9EURY</name>
<evidence type="ECO:0000313" key="7">
    <source>
        <dbReference type="Proteomes" id="UP000680656"/>
    </source>
</evidence>
<reference evidence="6 7" key="1">
    <citation type="submission" date="2021-05" db="EMBL/GenBank/DDBJ databases">
        <title>A novel Methanospirillum isolate from a pyrite-forming mixed culture.</title>
        <authorList>
            <person name="Bunk B."/>
            <person name="Sproer C."/>
            <person name="Spring S."/>
            <person name="Pester M."/>
        </authorList>
    </citation>
    <scope>NUCLEOTIDE SEQUENCE [LARGE SCALE GENOMIC DNA]</scope>
    <source>
        <strain evidence="6 7">J.3.6.1-F.2.7.3</strain>
    </source>
</reference>